<name>A0A392V9U2_9FABA</name>
<dbReference type="PROSITE" id="PS50297">
    <property type="entry name" value="ANK_REP_REGION"/>
    <property type="match status" value="1"/>
</dbReference>
<evidence type="ECO:0000256" key="1">
    <source>
        <dbReference type="PROSITE-ProRule" id="PRU00023"/>
    </source>
</evidence>
<dbReference type="Proteomes" id="UP000265520">
    <property type="component" value="Unassembled WGS sequence"/>
</dbReference>
<dbReference type="PROSITE" id="PS50088">
    <property type="entry name" value="ANK_REPEAT"/>
    <property type="match status" value="1"/>
</dbReference>
<organism evidence="2 3">
    <name type="scientific">Trifolium medium</name>
    <dbReference type="NCBI Taxonomy" id="97028"/>
    <lineage>
        <taxon>Eukaryota</taxon>
        <taxon>Viridiplantae</taxon>
        <taxon>Streptophyta</taxon>
        <taxon>Embryophyta</taxon>
        <taxon>Tracheophyta</taxon>
        <taxon>Spermatophyta</taxon>
        <taxon>Magnoliopsida</taxon>
        <taxon>eudicotyledons</taxon>
        <taxon>Gunneridae</taxon>
        <taxon>Pentapetalae</taxon>
        <taxon>rosids</taxon>
        <taxon>fabids</taxon>
        <taxon>Fabales</taxon>
        <taxon>Fabaceae</taxon>
        <taxon>Papilionoideae</taxon>
        <taxon>50 kb inversion clade</taxon>
        <taxon>NPAAA clade</taxon>
        <taxon>Hologalegina</taxon>
        <taxon>IRL clade</taxon>
        <taxon>Trifolieae</taxon>
        <taxon>Trifolium</taxon>
    </lineage>
</organism>
<sequence length="64" mass="7437">MQNDQTMMVYRFVNLNKDLVRVKGREGMTALHFASQIGEVDLLAEFLLLCQESIEYLTVRRETA</sequence>
<dbReference type="InterPro" id="IPR002110">
    <property type="entry name" value="Ankyrin_rpt"/>
</dbReference>
<dbReference type="EMBL" id="LXQA011105778">
    <property type="protein sequence ID" value="MCI85054.1"/>
    <property type="molecule type" value="Genomic_DNA"/>
</dbReference>
<comment type="caution">
    <text evidence="2">The sequence shown here is derived from an EMBL/GenBank/DDBJ whole genome shotgun (WGS) entry which is preliminary data.</text>
</comment>
<feature type="non-terminal residue" evidence="2">
    <location>
        <position position="64"/>
    </location>
</feature>
<accession>A0A392V9U2</accession>
<keyword evidence="3" id="KW-1185">Reference proteome</keyword>
<keyword evidence="1" id="KW-0040">ANK repeat</keyword>
<reference evidence="2 3" key="1">
    <citation type="journal article" date="2018" name="Front. Plant Sci.">
        <title>Red Clover (Trifolium pratense) and Zigzag Clover (T. medium) - A Picture of Genomic Similarities and Differences.</title>
        <authorList>
            <person name="Dluhosova J."/>
            <person name="Istvanek J."/>
            <person name="Nedelnik J."/>
            <person name="Repkova J."/>
        </authorList>
    </citation>
    <scope>NUCLEOTIDE SEQUENCE [LARGE SCALE GENOMIC DNA]</scope>
    <source>
        <strain evidence="3">cv. 10/8</strain>
        <tissue evidence="2">Leaf</tissue>
    </source>
</reference>
<dbReference type="AlphaFoldDB" id="A0A392V9U2"/>
<proteinExistence type="predicted"/>
<evidence type="ECO:0000313" key="2">
    <source>
        <dbReference type="EMBL" id="MCI85054.1"/>
    </source>
</evidence>
<feature type="repeat" description="ANK" evidence="1">
    <location>
        <begin position="26"/>
        <end position="48"/>
    </location>
</feature>
<protein>
    <submittedName>
        <fullName evidence="2">Ankyrin repeat-containing protein</fullName>
    </submittedName>
</protein>
<evidence type="ECO:0000313" key="3">
    <source>
        <dbReference type="Proteomes" id="UP000265520"/>
    </source>
</evidence>